<feature type="domain" description="Sm" evidence="2">
    <location>
        <begin position="108"/>
        <end position="378"/>
    </location>
</feature>
<organism evidence="3 4">
    <name type="scientific">Cherax quadricarinatus</name>
    <name type="common">Australian red claw crayfish</name>
    <dbReference type="NCBI Taxonomy" id="27406"/>
    <lineage>
        <taxon>Eukaryota</taxon>
        <taxon>Metazoa</taxon>
        <taxon>Ecdysozoa</taxon>
        <taxon>Arthropoda</taxon>
        <taxon>Crustacea</taxon>
        <taxon>Multicrustacea</taxon>
        <taxon>Malacostraca</taxon>
        <taxon>Eumalacostraca</taxon>
        <taxon>Eucarida</taxon>
        <taxon>Decapoda</taxon>
        <taxon>Pleocyemata</taxon>
        <taxon>Astacidea</taxon>
        <taxon>Parastacoidea</taxon>
        <taxon>Parastacidae</taxon>
        <taxon>Cherax</taxon>
    </lineage>
</organism>
<proteinExistence type="predicted"/>
<feature type="compositionally biased region" description="Low complexity" evidence="1">
    <location>
        <begin position="274"/>
        <end position="284"/>
    </location>
</feature>
<dbReference type="Proteomes" id="UP001445076">
    <property type="component" value="Unassembled WGS sequence"/>
</dbReference>
<evidence type="ECO:0000256" key="1">
    <source>
        <dbReference type="SAM" id="MobiDB-lite"/>
    </source>
</evidence>
<dbReference type="InterPro" id="IPR010920">
    <property type="entry name" value="LSM_dom_sf"/>
</dbReference>
<protein>
    <recommendedName>
        <fullName evidence="2">Sm domain-containing protein</fullName>
    </recommendedName>
</protein>
<dbReference type="PANTHER" id="PTHR21415:SF1">
    <property type="entry name" value="U7 SNRNA-ASSOCIATED SM-LIKE PROTEIN LSM11"/>
    <property type="match status" value="1"/>
</dbReference>
<dbReference type="InterPro" id="IPR001163">
    <property type="entry name" value="Sm_dom_euk/arc"/>
</dbReference>
<dbReference type="EMBL" id="JARKIK010000003">
    <property type="protein sequence ID" value="KAK8753046.1"/>
    <property type="molecule type" value="Genomic_DNA"/>
</dbReference>
<feature type="compositionally biased region" description="Basic and acidic residues" evidence="1">
    <location>
        <begin position="181"/>
        <end position="197"/>
    </location>
</feature>
<sequence length="392" mass="43490">GEGEELDFHSKSFNAAKALSSGDVQLPVPDAQEYEDLESLRKAVHSHNFNVVRDIPGVLGPGGIPKKCARKVPVERNFAPEQGLIKGRGRRRLRNVITRMEEMVGPLAVLRKCQQENIKVKVYVRNHCEVRSMLSGYVVAFDKHWNLALSDVDEVFQKKLRCKTPALGDVSQFVKVGDLSIRDSDSDSSDDSRESKSKSCGGAEDQHTGFSGITGRELDHQTLVSSREESDSTLRHLGAGTSSGLAGAGPDTRRGRETSRGLSGADPDVDGSGRRVIGSSSSKRMSSLEAMDLRARLSVRVTTQHPDTSDSRDARTLQLGRGNTQEKKAREEEEEEEQREGEGKAKKKRVRKRMKREIRKRHVNQLFVRGENVVLISVLNLSNMMERTTTSE</sequence>
<dbReference type="SUPFAM" id="SSF50182">
    <property type="entry name" value="Sm-like ribonucleoproteins"/>
    <property type="match status" value="1"/>
</dbReference>
<evidence type="ECO:0000313" key="3">
    <source>
        <dbReference type="EMBL" id="KAK8753047.1"/>
    </source>
</evidence>
<gene>
    <name evidence="3" type="ORF">OTU49_002212</name>
</gene>
<dbReference type="InterPro" id="IPR039267">
    <property type="entry name" value="Lsm11"/>
</dbReference>
<dbReference type="GO" id="GO:0071209">
    <property type="term" value="F:U7 snRNA binding"/>
    <property type="evidence" value="ECO:0007669"/>
    <property type="project" value="InterPro"/>
</dbReference>
<feature type="region of interest" description="Disordered" evidence="1">
    <location>
        <begin position="300"/>
        <end position="353"/>
    </location>
</feature>
<dbReference type="PANTHER" id="PTHR21415">
    <property type="entry name" value="U7 SNRNA-ASSOCIATED SM-LIKE PROTEIN LSM11"/>
    <property type="match status" value="1"/>
</dbReference>
<accession>A0AAW0Y8W3</accession>
<dbReference type="AlphaFoldDB" id="A0AAW0Y8W3"/>
<feature type="non-terminal residue" evidence="3">
    <location>
        <position position="1"/>
    </location>
</feature>
<evidence type="ECO:0000259" key="2">
    <source>
        <dbReference type="SMART" id="SM00651"/>
    </source>
</evidence>
<dbReference type="GO" id="GO:0006398">
    <property type="term" value="P:mRNA 3'-end processing by stem-loop binding and cleavage"/>
    <property type="evidence" value="ECO:0007669"/>
    <property type="project" value="TreeGrafter"/>
</dbReference>
<dbReference type="SMART" id="SM00651">
    <property type="entry name" value="Sm"/>
    <property type="match status" value="1"/>
</dbReference>
<dbReference type="EMBL" id="JARKIK010000003">
    <property type="protein sequence ID" value="KAK8753047.1"/>
    <property type="molecule type" value="Genomic_DNA"/>
</dbReference>
<feature type="compositionally biased region" description="Low complexity" evidence="1">
    <location>
        <begin position="237"/>
        <end position="249"/>
    </location>
</feature>
<feature type="compositionally biased region" description="Basic and acidic residues" evidence="1">
    <location>
        <begin position="216"/>
        <end position="234"/>
    </location>
</feature>
<reference evidence="3" key="2">
    <citation type="submission" date="2024-01" db="EMBL/GenBank/DDBJ databases">
        <authorList>
            <person name="He J."/>
            <person name="Wang M."/>
            <person name="Zheng J."/>
            <person name="Liu Z."/>
        </authorList>
    </citation>
    <scope>NUCLEOTIDE SEQUENCE</scope>
    <source>
        <strain evidence="3">ZL_2023a</strain>
        <tissue evidence="3">Muscle</tissue>
    </source>
</reference>
<dbReference type="GO" id="GO:0005683">
    <property type="term" value="C:U7 snRNP"/>
    <property type="evidence" value="ECO:0007669"/>
    <property type="project" value="TreeGrafter"/>
</dbReference>
<feature type="region of interest" description="Disordered" evidence="1">
    <location>
        <begin position="181"/>
        <end position="288"/>
    </location>
</feature>
<evidence type="ECO:0000313" key="4">
    <source>
        <dbReference type="Proteomes" id="UP001445076"/>
    </source>
</evidence>
<dbReference type="Gene3D" id="2.30.30.100">
    <property type="match status" value="2"/>
</dbReference>
<keyword evidence="4" id="KW-1185">Reference proteome</keyword>
<reference evidence="3 4" key="1">
    <citation type="journal article" date="2024" name="BMC Genomics">
        <title>Genome assembly of redclaw crayfish (Cherax quadricarinatus) provides insights into its immune adaptation and hypoxia tolerance.</title>
        <authorList>
            <person name="Liu Z."/>
            <person name="Zheng J."/>
            <person name="Li H."/>
            <person name="Fang K."/>
            <person name="Wang S."/>
            <person name="He J."/>
            <person name="Zhou D."/>
            <person name="Weng S."/>
            <person name="Chi M."/>
            <person name="Gu Z."/>
            <person name="He J."/>
            <person name="Li F."/>
            <person name="Wang M."/>
        </authorList>
    </citation>
    <scope>NUCLEOTIDE SEQUENCE [LARGE SCALE GENOMIC DNA]</scope>
    <source>
        <strain evidence="3">ZL_2023a</strain>
    </source>
</reference>
<comment type="caution">
    <text evidence="3">The sequence shown here is derived from an EMBL/GenBank/DDBJ whole genome shotgun (WGS) entry which is preliminary data.</text>
</comment>
<name>A0AAW0Y8W3_CHEQU</name>